<dbReference type="AlphaFoldDB" id="A0A916Z3D8"/>
<dbReference type="RefSeq" id="WP_188769222.1">
    <property type="nucleotide sequence ID" value="NZ_BMKK01000010.1"/>
</dbReference>
<accession>A0A916Z3D8</accession>
<dbReference type="Gene3D" id="3.40.50.740">
    <property type="match status" value="1"/>
</dbReference>
<dbReference type="PANTHER" id="PTHR43105">
    <property type="entry name" value="RESPIRATORY NITRATE REDUCTASE"/>
    <property type="match status" value="1"/>
</dbReference>
<evidence type="ECO:0000256" key="3">
    <source>
        <dbReference type="ARBA" id="ARBA00010312"/>
    </source>
</evidence>
<reference evidence="12" key="1">
    <citation type="journal article" date="2014" name="Int. J. Syst. Evol. Microbiol.">
        <title>Complete genome sequence of Corynebacterium casei LMG S-19264T (=DSM 44701T), isolated from a smear-ripened cheese.</title>
        <authorList>
            <consortium name="US DOE Joint Genome Institute (JGI-PGF)"/>
            <person name="Walter F."/>
            <person name="Albersmeier A."/>
            <person name="Kalinowski J."/>
            <person name="Ruckert C."/>
        </authorList>
    </citation>
    <scope>NUCLEOTIDE SEQUENCE</scope>
    <source>
        <strain evidence="12">CGMCC 1.15958</strain>
    </source>
</reference>
<dbReference type="GO" id="GO:0045333">
    <property type="term" value="P:cellular respiration"/>
    <property type="evidence" value="ECO:0007669"/>
    <property type="project" value="UniProtKB-ARBA"/>
</dbReference>
<feature type="domain" description="Molybdopterin oxidoreductase" evidence="10">
    <location>
        <begin position="122"/>
        <end position="498"/>
    </location>
</feature>
<comment type="similarity">
    <text evidence="3">Belongs to the prokaryotic molybdopterin-containing oxidoreductase family.</text>
</comment>
<evidence type="ECO:0000256" key="7">
    <source>
        <dbReference type="ARBA" id="ARBA00023002"/>
    </source>
</evidence>
<evidence type="ECO:0000256" key="8">
    <source>
        <dbReference type="ARBA" id="ARBA00023004"/>
    </source>
</evidence>
<comment type="cofactor">
    <cofactor evidence="2">
        <name>[4Fe-4S] cluster</name>
        <dbReference type="ChEBI" id="CHEBI:49883"/>
    </cofactor>
</comment>
<evidence type="ECO:0000313" key="12">
    <source>
        <dbReference type="EMBL" id="GGD74139.1"/>
    </source>
</evidence>
<dbReference type="InterPro" id="IPR006657">
    <property type="entry name" value="MoPterin_dinucl-bd_dom"/>
</dbReference>
<dbReference type="GO" id="GO:0030151">
    <property type="term" value="F:molybdenum ion binding"/>
    <property type="evidence" value="ECO:0007669"/>
    <property type="project" value="InterPro"/>
</dbReference>
<dbReference type="InterPro" id="IPR037951">
    <property type="entry name" value="MopB_CT_YdeP"/>
</dbReference>
<evidence type="ECO:0000313" key="13">
    <source>
        <dbReference type="Proteomes" id="UP000609064"/>
    </source>
</evidence>
<dbReference type="InterPro" id="IPR009010">
    <property type="entry name" value="Asp_de-COase-like_dom_sf"/>
</dbReference>
<dbReference type="PANTHER" id="PTHR43105:SF4">
    <property type="entry name" value="PROTEIN YDEP"/>
    <property type="match status" value="1"/>
</dbReference>
<dbReference type="CDD" id="cd02767">
    <property type="entry name" value="MopB_ydeP"/>
    <property type="match status" value="1"/>
</dbReference>
<keyword evidence="9" id="KW-0411">Iron-sulfur</keyword>
<keyword evidence="4" id="KW-0004">4Fe-4S</keyword>
<protein>
    <submittedName>
        <fullName evidence="12">Formate dehydrogenase</fullName>
    </submittedName>
</protein>
<dbReference type="InterPro" id="IPR006656">
    <property type="entry name" value="Mopterin_OxRdtase"/>
</dbReference>
<dbReference type="SUPFAM" id="SSF53706">
    <property type="entry name" value="Formate dehydrogenase/DMSO reductase, domains 1-3"/>
    <property type="match status" value="1"/>
</dbReference>
<dbReference type="EMBL" id="BMKK01000010">
    <property type="protein sequence ID" value="GGD74139.1"/>
    <property type="molecule type" value="Genomic_DNA"/>
</dbReference>
<evidence type="ECO:0000256" key="4">
    <source>
        <dbReference type="ARBA" id="ARBA00022485"/>
    </source>
</evidence>
<dbReference type="Proteomes" id="UP000609064">
    <property type="component" value="Unassembled WGS sequence"/>
</dbReference>
<dbReference type="Pfam" id="PF01568">
    <property type="entry name" value="Molydop_binding"/>
    <property type="match status" value="1"/>
</dbReference>
<dbReference type="InterPro" id="IPR041953">
    <property type="entry name" value="YdeP_MopB"/>
</dbReference>
<dbReference type="InterPro" id="IPR010046">
    <property type="entry name" value="Mopterin_OxRdtse_a_bac"/>
</dbReference>
<keyword evidence="13" id="KW-1185">Reference proteome</keyword>
<name>A0A916Z3D8_9BACT</name>
<evidence type="ECO:0000256" key="9">
    <source>
        <dbReference type="ARBA" id="ARBA00023014"/>
    </source>
</evidence>
<evidence type="ECO:0000256" key="1">
    <source>
        <dbReference type="ARBA" id="ARBA00001942"/>
    </source>
</evidence>
<dbReference type="GO" id="GO:0008863">
    <property type="term" value="F:formate dehydrogenase (NAD+) activity"/>
    <property type="evidence" value="ECO:0007669"/>
    <property type="project" value="InterPro"/>
</dbReference>
<dbReference type="SUPFAM" id="SSF50692">
    <property type="entry name" value="ADC-like"/>
    <property type="match status" value="1"/>
</dbReference>
<dbReference type="PIRSF" id="PIRSF000144">
    <property type="entry name" value="CbbBc"/>
    <property type="match status" value="1"/>
</dbReference>
<keyword evidence="8" id="KW-0408">Iron</keyword>
<keyword evidence="7" id="KW-0560">Oxidoreductase</keyword>
<evidence type="ECO:0000256" key="5">
    <source>
        <dbReference type="ARBA" id="ARBA00022505"/>
    </source>
</evidence>
<proteinExistence type="inferred from homology"/>
<comment type="cofactor">
    <cofactor evidence="1">
        <name>Mo-bis(molybdopterin guanine dinucleotide)</name>
        <dbReference type="ChEBI" id="CHEBI:60539"/>
    </cofactor>
</comment>
<organism evidence="12 13">
    <name type="scientific">Emticicia aquatilis</name>
    <dbReference type="NCBI Taxonomy" id="1537369"/>
    <lineage>
        <taxon>Bacteria</taxon>
        <taxon>Pseudomonadati</taxon>
        <taxon>Bacteroidota</taxon>
        <taxon>Cytophagia</taxon>
        <taxon>Cytophagales</taxon>
        <taxon>Leadbetterellaceae</taxon>
        <taxon>Emticicia</taxon>
    </lineage>
</organism>
<reference evidence="12" key="2">
    <citation type="submission" date="2020-09" db="EMBL/GenBank/DDBJ databases">
        <authorList>
            <person name="Sun Q."/>
            <person name="Zhou Y."/>
        </authorList>
    </citation>
    <scope>NUCLEOTIDE SEQUENCE</scope>
    <source>
        <strain evidence="12">CGMCC 1.15958</strain>
    </source>
</reference>
<keyword evidence="5" id="KW-0500">Molybdenum</keyword>
<dbReference type="InterPro" id="IPR050123">
    <property type="entry name" value="Prok_molybdopt-oxidoreductase"/>
</dbReference>
<comment type="caution">
    <text evidence="12">The sequence shown here is derived from an EMBL/GenBank/DDBJ whole genome shotgun (WGS) entry which is preliminary data.</text>
</comment>
<sequence length="761" mass="84462">MSKINPQPPTHFTGIETTEPAKEAAGFTAVFSSMKHVFGAMPVRRGLKSLLNLNQKGGVDCPSCAWPDPDGERSKIAEYCENGAKAIAEEATTRKVTPVFFQKYSVAGLSQKSDYWLGQQGRLTHPLIVKEGGQHYEKISWDEAFQLIGNQLNKLDSPDEAIFYTSGRTSNEAAFLYQLFIRMYGTNNMPDCSNMCHESSGSALGETLGLGKGSVKLDDFEKAEVIMILGQNPGTNHPRMLSALKKAKRAGAKIISVNPLVEAGLLKFKHPQEMRDVVFGGEKLTDIYLQIKINGDLALLKAINKLLLEAERKTGGVFDRNFLSNQTENYEKYIKSLENESLEQLSDECGIALEEIKAAADLLIQYKKIIVCWAMGLTQHKNSVPTIREVVNLLLLKGSIGIEGGGTCPVRGHSNVQGDRTMGIFERPKPEFLDNLQKVFGFEPPRKHGYDTVEAIKAMAEGKAKVFIGMGGNFLSATPDTEFTAKALQNCDLTVHISTKLNRSHLIHGKTALILPTLGRTDLDIQAGGVQFVSVEDSMGVVHSSKGLLKPISEHLLSEPAIVAGMAKATLKNNIVDWDSLVANYNNIRTLIEQSIAGFDNYNVRVRHDGGFYLPNPPRERKFSTDTQKAKFTINPLESIKLAEGEYLMMTIRSHDQFNTTIYGLDDRYRGIYNERRIIMMNETDMQEANFEKYQLVNLYNNHGGVERVAEKFIIVPYNIPRKCVATYFPEANVLVPIDSYADISKTPTSKSVVITIKAFL</sequence>
<evidence type="ECO:0000256" key="6">
    <source>
        <dbReference type="ARBA" id="ARBA00022723"/>
    </source>
</evidence>
<gene>
    <name evidence="12" type="ORF">GCM10011514_42810</name>
</gene>
<dbReference type="GO" id="GO:0016020">
    <property type="term" value="C:membrane"/>
    <property type="evidence" value="ECO:0007669"/>
    <property type="project" value="TreeGrafter"/>
</dbReference>
<evidence type="ECO:0000259" key="10">
    <source>
        <dbReference type="Pfam" id="PF00384"/>
    </source>
</evidence>
<dbReference type="Pfam" id="PF00384">
    <property type="entry name" value="Molybdopterin"/>
    <property type="match status" value="1"/>
</dbReference>
<evidence type="ECO:0000256" key="2">
    <source>
        <dbReference type="ARBA" id="ARBA00001966"/>
    </source>
</evidence>
<dbReference type="GO" id="GO:0051539">
    <property type="term" value="F:4 iron, 4 sulfur cluster binding"/>
    <property type="evidence" value="ECO:0007669"/>
    <property type="project" value="UniProtKB-KW"/>
</dbReference>
<dbReference type="GO" id="GO:0043546">
    <property type="term" value="F:molybdopterin cofactor binding"/>
    <property type="evidence" value="ECO:0007669"/>
    <property type="project" value="InterPro"/>
</dbReference>
<dbReference type="Gene3D" id="3.40.228.10">
    <property type="entry name" value="Dimethylsulfoxide Reductase, domain 2"/>
    <property type="match status" value="1"/>
</dbReference>
<feature type="domain" description="Molybdopterin dinucleotide-binding" evidence="11">
    <location>
        <begin position="648"/>
        <end position="753"/>
    </location>
</feature>
<keyword evidence="6" id="KW-0479">Metal-binding</keyword>
<evidence type="ECO:0000259" key="11">
    <source>
        <dbReference type="Pfam" id="PF01568"/>
    </source>
</evidence>
<dbReference type="CDD" id="cd02787">
    <property type="entry name" value="MopB_CT_ydeP"/>
    <property type="match status" value="1"/>
</dbReference>
<dbReference type="NCBIfam" id="TIGR01701">
    <property type="entry name" value="Fdhalpha-like"/>
    <property type="match status" value="1"/>
</dbReference>